<dbReference type="SUPFAM" id="SSF57850">
    <property type="entry name" value="RING/U-box"/>
    <property type="match status" value="1"/>
</dbReference>
<keyword evidence="1" id="KW-0862">Zinc</keyword>
<dbReference type="Gene3D" id="3.30.40.10">
    <property type="entry name" value="Zinc/RING finger domain, C3HC4 (zinc finger)"/>
    <property type="match status" value="1"/>
</dbReference>
<dbReference type="InterPro" id="IPR001841">
    <property type="entry name" value="Znf_RING"/>
</dbReference>
<dbReference type="STRING" id="5364.A0A5C3N8L3"/>
<evidence type="ECO:0000256" key="1">
    <source>
        <dbReference type="PROSITE-ProRule" id="PRU00175"/>
    </source>
</evidence>
<dbReference type="Pfam" id="PF13920">
    <property type="entry name" value="zf-C3HC4_3"/>
    <property type="match status" value="1"/>
</dbReference>
<proteinExistence type="predicted"/>
<reference evidence="4 5" key="1">
    <citation type="journal article" date="2019" name="Nat. Ecol. Evol.">
        <title>Megaphylogeny resolves global patterns of mushroom evolution.</title>
        <authorList>
            <person name="Varga T."/>
            <person name="Krizsan K."/>
            <person name="Foldi C."/>
            <person name="Dima B."/>
            <person name="Sanchez-Garcia M."/>
            <person name="Sanchez-Ramirez S."/>
            <person name="Szollosi G.J."/>
            <person name="Szarkandi J.G."/>
            <person name="Papp V."/>
            <person name="Albert L."/>
            <person name="Andreopoulos W."/>
            <person name="Angelini C."/>
            <person name="Antonin V."/>
            <person name="Barry K.W."/>
            <person name="Bougher N.L."/>
            <person name="Buchanan P."/>
            <person name="Buyck B."/>
            <person name="Bense V."/>
            <person name="Catcheside P."/>
            <person name="Chovatia M."/>
            <person name="Cooper J."/>
            <person name="Damon W."/>
            <person name="Desjardin D."/>
            <person name="Finy P."/>
            <person name="Geml J."/>
            <person name="Haridas S."/>
            <person name="Hughes K."/>
            <person name="Justo A."/>
            <person name="Karasinski D."/>
            <person name="Kautmanova I."/>
            <person name="Kiss B."/>
            <person name="Kocsube S."/>
            <person name="Kotiranta H."/>
            <person name="LaButti K.M."/>
            <person name="Lechner B.E."/>
            <person name="Liimatainen K."/>
            <person name="Lipzen A."/>
            <person name="Lukacs Z."/>
            <person name="Mihaltcheva S."/>
            <person name="Morgado L.N."/>
            <person name="Niskanen T."/>
            <person name="Noordeloos M.E."/>
            <person name="Ohm R.A."/>
            <person name="Ortiz-Santana B."/>
            <person name="Ovrebo C."/>
            <person name="Racz N."/>
            <person name="Riley R."/>
            <person name="Savchenko A."/>
            <person name="Shiryaev A."/>
            <person name="Soop K."/>
            <person name="Spirin V."/>
            <person name="Szebenyi C."/>
            <person name="Tomsovsky M."/>
            <person name="Tulloss R.E."/>
            <person name="Uehling J."/>
            <person name="Grigoriev I.V."/>
            <person name="Vagvolgyi C."/>
            <person name="Papp T."/>
            <person name="Martin F.M."/>
            <person name="Miettinen O."/>
            <person name="Hibbett D.S."/>
            <person name="Nagy L.G."/>
        </authorList>
    </citation>
    <scope>NUCLEOTIDE SEQUENCE [LARGE SCALE GENOMIC DNA]</scope>
    <source>
        <strain evidence="4 5">OMC1185</strain>
    </source>
</reference>
<sequence length="252" mass="28509">MMSVICSICLERVRSPVCSPCGHIHCEDCLSEAIGAPDGSSQANCPTCRAPFYVNPSEKVSRQYRRYIYPSTRRIYLDEHPDEDLHAKLADLESRLVKLINEKSTLHKRLQSAQIADLEAREARHQLTVAERKCKIAEAQLDERAASLRSAKEEMAGERDAHEKCKAECERLRQLLADAGRKRKRSDDETDVGSPAPKRGQPLRRRNTEYLSIPMTRSRSRSARRTTRALKREGSSSYLSVGSQRSLSVKVD</sequence>
<feature type="region of interest" description="Disordered" evidence="2">
    <location>
        <begin position="177"/>
        <end position="252"/>
    </location>
</feature>
<evidence type="ECO:0000313" key="5">
    <source>
        <dbReference type="Proteomes" id="UP000305948"/>
    </source>
</evidence>
<dbReference type="OrthoDB" id="6270329at2759"/>
<protein>
    <recommendedName>
        <fullName evidence="3">RING-type domain-containing protein</fullName>
    </recommendedName>
</protein>
<dbReference type="GO" id="GO:0008270">
    <property type="term" value="F:zinc ion binding"/>
    <property type="evidence" value="ECO:0007669"/>
    <property type="project" value="UniProtKB-KW"/>
</dbReference>
<dbReference type="AlphaFoldDB" id="A0A5C3N8L3"/>
<accession>A0A5C3N8L3</accession>
<dbReference type="PROSITE" id="PS50089">
    <property type="entry name" value="ZF_RING_2"/>
    <property type="match status" value="1"/>
</dbReference>
<dbReference type="InterPro" id="IPR013083">
    <property type="entry name" value="Znf_RING/FYVE/PHD"/>
</dbReference>
<evidence type="ECO:0000256" key="2">
    <source>
        <dbReference type="SAM" id="MobiDB-lite"/>
    </source>
</evidence>
<dbReference type="Proteomes" id="UP000305948">
    <property type="component" value="Unassembled WGS sequence"/>
</dbReference>
<keyword evidence="5" id="KW-1185">Reference proteome</keyword>
<name>A0A5C3N8L3_9AGAM</name>
<evidence type="ECO:0000313" key="4">
    <source>
        <dbReference type="EMBL" id="TFK53445.1"/>
    </source>
</evidence>
<evidence type="ECO:0000259" key="3">
    <source>
        <dbReference type="PROSITE" id="PS50089"/>
    </source>
</evidence>
<keyword evidence="1" id="KW-0863">Zinc-finger</keyword>
<feature type="domain" description="RING-type" evidence="3">
    <location>
        <begin position="6"/>
        <end position="49"/>
    </location>
</feature>
<dbReference type="EMBL" id="ML213507">
    <property type="protein sequence ID" value="TFK53445.1"/>
    <property type="molecule type" value="Genomic_DNA"/>
</dbReference>
<gene>
    <name evidence="4" type="ORF">OE88DRAFT_1724282</name>
</gene>
<dbReference type="SMART" id="SM00184">
    <property type="entry name" value="RING"/>
    <property type="match status" value="1"/>
</dbReference>
<organism evidence="4 5">
    <name type="scientific">Heliocybe sulcata</name>
    <dbReference type="NCBI Taxonomy" id="5364"/>
    <lineage>
        <taxon>Eukaryota</taxon>
        <taxon>Fungi</taxon>
        <taxon>Dikarya</taxon>
        <taxon>Basidiomycota</taxon>
        <taxon>Agaricomycotina</taxon>
        <taxon>Agaricomycetes</taxon>
        <taxon>Gloeophyllales</taxon>
        <taxon>Gloeophyllaceae</taxon>
        <taxon>Heliocybe</taxon>
    </lineage>
</organism>
<feature type="compositionally biased region" description="Polar residues" evidence="2">
    <location>
        <begin position="235"/>
        <end position="252"/>
    </location>
</feature>
<feature type="compositionally biased region" description="Basic residues" evidence="2">
    <location>
        <begin position="218"/>
        <end position="229"/>
    </location>
</feature>
<keyword evidence="1" id="KW-0479">Metal-binding</keyword>